<gene>
    <name evidence="7" type="ORF">GCM10009776_22050</name>
</gene>
<proteinExistence type="inferred from homology"/>
<dbReference type="PANTHER" id="PTHR37316:SF3">
    <property type="entry name" value="TEICHOIC ACID GLYCEROL-PHOSPHATE TRANSFERASE"/>
    <property type="match status" value="1"/>
</dbReference>
<evidence type="ECO:0000256" key="3">
    <source>
        <dbReference type="ARBA" id="ARBA00022475"/>
    </source>
</evidence>
<evidence type="ECO:0000256" key="5">
    <source>
        <dbReference type="ARBA" id="ARBA00022944"/>
    </source>
</evidence>
<accession>A0ABP5C8D6</accession>
<dbReference type="Gene3D" id="3.40.50.11820">
    <property type="match status" value="1"/>
</dbReference>
<dbReference type="Proteomes" id="UP001499933">
    <property type="component" value="Unassembled WGS sequence"/>
</dbReference>
<sequence length="427" mass="46277">MASFSFGAGNARKLAAIPLYAVGRLATLVIPRSRDEWVFGCGAGIGDGALALWDVVVAEGHTARWLVGSAREQADAAARGIPTVPKQSLRGLWRTARARVVVVTHGFGDVNRYAVSGAVVVQLWHGIPLKRIGLDSPETLRLPGLLERGRMPGASFARRLLAGMFRGAARRIRVLPAASHLVRGRLESAFALADDSVPVTGEPRVDVLSRGTPEDRRSAASTQLEQAIGPVEPGARVILYAPTWRDGAPDPAVPSDRDWELILRLLERYECVLVLRSHPLGAGDYQPPPETGRIRRLGSDLAPDVTPLLPGFDVLVTDYSSLAFDAALVPLPVVFLAPDLEDYAARRGFYGSYRDVAGADWATDWPDAVRQLESVLADPGERERRLERSRALSAQVHAFRDGGSASRVYRAILARLAAAPRRVEGHR</sequence>
<keyword evidence="4" id="KW-0808">Transferase</keyword>
<keyword evidence="5" id="KW-0777">Teichoic acid biosynthesis</keyword>
<comment type="similarity">
    <text evidence="2">Belongs to the CDP-glycerol glycerophosphotransferase family.</text>
</comment>
<dbReference type="Pfam" id="PF04464">
    <property type="entry name" value="Glyphos_transf"/>
    <property type="match status" value="1"/>
</dbReference>
<dbReference type="EMBL" id="BAAAOG010000003">
    <property type="protein sequence ID" value="GAA1959170.1"/>
    <property type="molecule type" value="Genomic_DNA"/>
</dbReference>
<dbReference type="InterPro" id="IPR051612">
    <property type="entry name" value="Teichoic_Acid_Biosynth"/>
</dbReference>
<keyword evidence="3" id="KW-1003">Cell membrane</keyword>
<reference evidence="8" key="1">
    <citation type="journal article" date="2019" name="Int. J. Syst. Evol. Microbiol.">
        <title>The Global Catalogue of Microorganisms (GCM) 10K type strain sequencing project: providing services to taxonomists for standard genome sequencing and annotation.</title>
        <authorList>
            <consortium name="The Broad Institute Genomics Platform"/>
            <consortium name="The Broad Institute Genome Sequencing Center for Infectious Disease"/>
            <person name="Wu L."/>
            <person name="Ma J."/>
        </authorList>
    </citation>
    <scope>NUCLEOTIDE SEQUENCE [LARGE SCALE GENOMIC DNA]</scope>
    <source>
        <strain evidence="8">JCM 14901</strain>
    </source>
</reference>
<organism evidence="7 8">
    <name type="scientific">Microbacterium deminutum</name>
    <dbReference type="NCBI Taxonomy" id="344164"/>
    <lineage>
        <taxon>Bacteria</taxon>
        <taxon>Bacillati</taxon>
        <taxon>Actinomycetota</taxon>
        <taxon>Actinomycetes</taxon>
        <taxon>Micrococcales</taxon>
        <taxon>Microbacteriaceae</taxon>
        <taxon>Microbacterium</taxon>
    </lineage>
</organism>
<dbReference type="Gene3D" id="3.40.50.12580">
    <property type="match status" value="1"/>
</dbReference>
<evidence type="ECO:0000256" key="4">
    <source>
        <dbReference type="ARBA" id="ARBA00022679"/>
    </source>
</evidence>
<comment type="caution">
    <text evidence="7">The sequence shown here is derived from an EMBL/GenBank/DDBJ whole genome shotgun (WGS) entry which is preliminary data.</text>
</comment>
<dbReference type="InterPro" id="IPR043148">
    <property type="entry name" value="TagF_C"/>
</dbReference>
<dbReference type="InterPro" id="IPR007554">
    <property type="entry name" value="Glycerophosphate_synth"/>
</dbReference>
<keyword evidence="6" id="KW-0472">Membrane</keyword>
<dbReference type="SUPFAM" id="SSF53756">
    <property type="entry name" value="UDP-Glycosyltransferase/glycogen phosphorylase"/>
    <property type="match status" value="1"/>
</dbReference>
<comment type="subcellular location">
    <subcellularLocation>
        <location evidence="1">Cell membrane</location>
        <topology evidence="1">Peripheral membrane protein</topology>
    </subcellularLocation>
</comment>
<dbReference type="InterPro" id="IPR043149">
    <property type="entry name" value="TagF_N"/>
</dbReference>
<evidence type="ECO:0000313" key="7">
    <source>
        <dbReference type="EMBL" id="GAA1959170.1"/>
    </source>
</evidence>
<evidence type="ECO:0000256" key="6">
    <source>
        <dbReference type="ARBA" id="ARBA00023136"/>
    </source>
</evidence>
<evidence type="ECO:0000256" key="1">
    <source>
        <dbReference type="ARBA" id="ARBA00004202"/>
    </source>
</evidence>
<name>A0ABP5C8D6_9MICO</name>
<protein>
    <submittedName>
        <fullName evidence="7">CDP-glycerol glycerophosphotransferase family protein</fullName>
    </submittedName>
</protein>
<dbReference type="PANTHER" id="PTHR37316">
    <property type="entry name" value="TEICHOIC ACID GLYCEROL-PHOSPHATE PRIMASE"/>
    <property type="match status" value="1"/>
</dbReference>
<dbReference type="RefSeq" id="WP_344094516.1">
    <property type="nucleotide sequence ID" value="NZ_BAAAOG010000003.1"/>
</dbReference>
<evidence type="ECO:0000313" key="8">
    <source>
        <dbReference type="Proteomes" id="UP001499933"/>
    </source>
</evidence>
<keyword evidence="8" id="KW-1185">Reference proteome</keyword>
<evidence type="ECO:0000256" key="2">
    <source>
        <dbReference type="ARBA" id="ARBA00010488"/>
    </source>
</evidence>